<evidence type="ECO:0000256" key="5">
    <source>
        <dbReference type="SAM" id="SignalP"/>
    </source>
</evidence>
<dbReference type="GO" id="GO:0032885">
    <property type="term" value="P:regulation of polysaccharide biosynthetic process"/>
    <property type="evidence" value="ECO:0007669"/>
    <property type="project" value="TreeGrafter"/>
</dbReference>
<dbReference type="InterPro" id="IPR038484">
    <property type="entry name" value="MucB/RseB_C_sf"/>
</dbReference>
<dbReference type="AlphaFoldDB" id="A0AA95H465"/>
<feature type="domain" description="MucB/RseB N-terminal" evidence="6">
    <location>
        <begin position="93"/>
        <end position="176"/>
    </location>
</feature>
<comment type="subcellular location">
    <subcellularLocation>
        <location evidence="1">Periplasm</location>
    </subcellularLocation>
</comment>
<dbReference type="PANTHER" id="PTHR38782:SF1">
    <property type="entry name" value="SIGMA-E FACTOR REGULATORY PROTEIN RSEB"/>
    <property type="match status" value="1"/>
</dbReference>
<accession>A0AA95H465</accession>
<dbReference type="InterPro" id="IPR005588">
    <property type="entry name" value="MucB_RseB"/>
</dbReference>
<evidence type="ECO:0000256" key="1">
    <source>
        <dbReference type="ARBA" id="ARBA00004418"/>
    </source>
</evidence>
<dbReference type="PIRSF" id="PIRSF005427">
    <property type="entry name" value="RseB"/>
    <property type="match status" value="1"/>
</dbReference>
<evidence type="ECO:0000259" key="6">
    <source>
        <dbReference type="Pfam" id="PF03888"/>
    </source>
</evidence>
<dbReference type="Gene3D" id="2.50.20.10">
    <property type="entry name" value="Lipoprotein localisation LolA/LolB/LppX"/>
    <property type="match status" value="2"/>
</dbReference>
<keyword evidence="4" id="KW-0574">Periplasm</keyword>
<evidence type="ECO:0000259" key="7">
    <source>
        <dbReference type="Pfam" id="PF17188"/>
    </source>
</evidence>
<evidence type="ECO:0000313" key="8">
    <source>
        <dbReference type="EMBL" id="WGZ89515.1"/>
    </source>
</evidence>
<reference evidence="8" key="2">
    <citation type="submission" date="2023-04" db="EMBL/GenBank/DDBJ databases">
        <authorList>
            <person name="Beletskiy A.V."/>
            <person name="Mardanov A.V."/>
            <person name="Ravin N.V."/>
        </authorList>
    </citation>
    <scope>NUCLEOTIDE SEQUENCE</scope>
    <source>
        <strain evidence="8">GKL-01</strain>
    </source>
</reference>
<reference evidence="8" key="1">
    <citation type="journal article" date="2023" name="Int. J. Mol. Sci.">
        <title>Metagenomics Revealed a New Genus 'Candidatus Thiocaldithrix dubininis' gen. nov., sp. nov. and a New Species 'Candidatus Thiothrix putei' sp. nov. in the Family Thiotrichaceae, Some Members of Which Have Traits of Both Na+- and H+-Motive Energetics.</title>
        <authorList>
            <person name="Ravin N.V."/>
            <person name="Muntyan M.S."/>
            <person name="Smolyakov D.D."/>
            <person name="Rudenko T.S."/>
            <person name="Beletsky A.V."/>
            <person name="Mardanov A.V."/>
            <person name="Grabovich M.Y."/>
        </authorList>
    </citation>
    <scope>NUCLEOTIDE SEQUENCE</scope>
    <source>
        <strain evidence="8">GKL-01</strain>
    </source>
</reference>
<dbReference type="Pfam" id="PF17188">
    <property type="entry name" value="MucB_RseB_C"/>
    <property type="match status" value="1"/>
</dbReference>
<comment type="similarity">
    <text evidence="2">Belongs to the RseB family.</text>
</comment>
<dbReference type="InterPro" id="IPR033434">
    <property type="entry name" value="MucB/RseB_N"/>
</dbReference>
<feature type="signal peptide" evidence="5">
    <location>
        <begin position="1"/>
        <end position="24"/>
    </location>
</feature>
<organism evidence="8">
    <name type="scientific">Candidatus Thiocaldithrix dubininis</name>
    <dbReference type="NCBI Taxonomy" id="3080823"/>
    <lineage>
        <taxon>Bacteria</taxon>
        <taxon>Pseudomonadati</taxon>
        <taxon>Pseudomonadota</taxon>
        <taxon>Gammaproteobacteria</taxon>
        <taxon>Thiotrichales</taxon>
        <taxon>Thiotrichaceae</taxon>
        <taxon>Candidatus Thiocaldithrix</taxon>
    </lineage>
</organism>
<dbReference type="GO" id="GO:0030288">
    <property type="term" value="C:outer membrane-bounded periplasmic space"/>
    <property type="evidence" value="ECO:0007669"/>
    <property type="project" value="TreeGrafter"/>
</dbReference>
<gene>
    <name evidence="8" type="ORF">QJT80_08325</name>
</gene>
<dbReference type="KEGG" id="tdu:QJT80_08325"/>
<dbReference type="Proteomes" id="UP001300672">
    <property type="component" value="Chromosome"/>
</dbReference>
<keyword evidence="3 5" id="KW-0732">Signal</keyword>
<dbReference type="Pfam" id="PF03888">
    <property type="entry name" value="MucB_RseB"/>
    <property type="match status" value="2"/>
</dbReference>
<evidence type="ECO:0000256" key="4">
    <source>
        <dbReference type="ARBA" id="ARBA00022764"/>
    </source>
</evidence>
<feature type="domain" description="MucB/RseB N-terminal" evidence="6">
    <location>
        <begin position="27"/>
        <end position="76"/>
    </location>
</feature>
<dbReference type="InterPro" id="IPR033436">
    <property type="entry name" value="MucB/RseB_C"/>
</dbReference>
<evidence type="ECO:0000256" key="3">
    <source>
        <dbReference type="ARBA" id="ARBA00022729"/>
    </source>
</evidence>
<dbReference type="CDD" id="cd16327">
    <property type="entry name" value="RseB"/>
    <property type="match status" value="1"/>
</dbReference>
<sequence>MKIETVLTSLLLAGVLLPSAPAYADEALDLLQKMRAALQTASYSGTVVYAQGTDLATYQISHTLQNGAEKGNVTRLSQGEGKPTSEMESFSLAKFQQVQPNMQKAYSLDLGGEDTIAGRQCQIVVARPRDRMRYLQRYCIDKTNGMMLKYSMIDQHHDTVEQLVFTDIKMDAPSTNTTKTATLTPVALKTVTDNVTPSATANSRWKFKTLPNGFEQVERLEKAPKEGKAAIQHIILSDGVTSVSVFITQDDDTKVGQAYNSGAMNIFTSKINDFNITFVGEVPVRTLKQISEGMQYEQ</sequence>
<dbReference type="EMBL" id="CP124755">
    <property type="protein sequence ID" value="WGZ89515.1"/>
    <property type="molecule type" value="Genomic_DNA"/>
</dbReference>
<dbReference type="PANTHER" id="PTHR38782">
    <property type="match status" value="1"/>
</dbReference>
<name>A0AA95H465_9GAMM</name>
<evidence type="ECO:0000256" key="2">
    <source>
        <dbReference type="ARBA" id="ARBA00008150"/>
    </source>
</evidence>
<proteinExistence type="inferred from homology"/>
<dbReference type="Gene3D" id="3.30.200.100">
    <property type="entry name" value="MucB/RseB, C-terminal domain"/>
    <property type="match status" value="1"/>
</dbReference>
<feature type="chain" id="PRO_5041693685" evidence="5">
    <location>
        <begin position="25"/>
        <end position="298"/>
    </location>
</feature>
<feature type="domain" description="MucB/RseB C-terminal" evidence="7">
    <location>
        <begin position="201"/>
        <end position="294"/>
    </location>
</feature>
<protein>
    <submittedName>
        <fullName evidence="8">MucB/RseB C-terminal domain-containing protein</fullName>
    </submittedName>
</protein>
<dbReference type="GO" id="GO:0045152">
    <property type="term" value="F:antisigma factor binding"/>
    <property type="evidence" value="ECO:0007669"/>
    <property type="project" value="TreeGrafter"/>
</dbReference>